<feature type="region of interest" description="Disordered" evidence="6">
    <location>
        <begin position="349"/>
        <end position="372"/>
    </location>
</feature>
<protein>
    <submittedName>
        <fullName evidence="8">AI-2E family transporter</fullName>
    </submittedName>
</protein>
<name>A0ABS0PW37_9BRAD</name>
<reference evidence="8 9" key="1">
    <citation type="submission" date="2020-07" db="EMBL/GenBank/DDBJ databases">
        <title>Bradyrhizobium diversity isolated from nodules of indigenous legumes of Western Australia.</title>
        <authorList>
            <person name="Klepa M.S."/>
        </authorList>
    </citation>
    <scope>NUCLEOTIDE SEQUENCE [LARGE SCALE GENOMIC DNA]</scope>
    <source>
        <strain evidence="8 9">CNPSo 4010</strain>
    </source>
</reference>
<evidence type="ECO:0000256" key="6">
    <source>
        <dbReference type="SAM" id="MobiDB-lite"/>
    </source>
</evidence>
<evidence type="ECO:0000256" key="2">
    <source>
        <dbReference type="ARBA" id="ARBA00009773"/>
    </source>
</evidence>
<organism evidence="8 9">
    <name type="scientific">Bradyrhizobium agreste</name>
    <dbReference type="NCBI Taxonomy" id="2751811"/>
    <lineage>
        <taxon>Bacteria</taxon>
        <taxon>Pseudomonadati</taxon>
        <taxon>Pseudomonadota</taxon>
        <taxon>Alphaproteobacteria</taxon>
        <taxon>Hyphomicrobiales</taxon>
        <taxon>Nitrobacteraceae</taxon>
        <taxon>Bradyrhizobium</taxon>
    </lineage>
</organism>
<evidence type="ECO:0000256" key="3">
    <source>
        <dbReference type="ARBA" id="ARBA00022692"/>
    </source>
</evidence>
<feature type="transmembrane region" description="Helical" evidence="7">
    <location>
        <begin position="30"/>
        <end position="46"/>
    </location>
</feature>
<keyword evidence="5 7" id="KW-0472">Membrane</keyword>
<proteinExistence type="inferred from homology"/>
<evidence type="ECO:0000256" key="1">
    <source>
        <dbReference type="ARBA" id="ARBA00004141"/>
    </source>
</evidence>
<sequence>MRPLDNRSFLVWLGVISLAFGWLLWPFSGAVLWATLLAIIFAPFYRRCLETFPKWRNLAALFTVIVVVVMVLIPVGIVIASLIEQGGELVQRVQSGEINLAHPLQQLKAALPGWAASISDRLAGIDLTALKERLSSLVVPAGQQLAGHAINIGQLTVEFVASLLVMLYLLFFFLRDGDELNLRIRSALPLRVSHTAEILDAFTLAVRGTIKGIILVAMIQGALGGLIFWVLGLTAPLLAGALMALVSLLPVLGSALVWVPVALYLLVAGAVTKGIILLAFGTFVIGLADNFLRPILVGQSIQMPSYVVLLATLGGLATFGANGFVIGPLVAAMFLTTWHIFVVSKSQQGSRNDRHAGPGAIGRRSMSMQERQ</sequence>
<dbReference type="RefSeq" id="WP_197962556.1">
    <property type="nucleotide sequence ID" value="NZ_JACCHP010000020.1"/>
</dbReference>
<evidence type="ECO:0000256" key="7">
    <source>
        <dbReference type="SAM" id="Phobius"/>
    </source>
</evidence>
<evidence type="ECO:0000256" key="5">
    <source>
        <dbReference type="ARBA" id="ARBA00023136"/>
    </source>
</evidence>
<keyword evidence="3 7" id="KW-0812">Transmembrane</keyword>
<dbReference type="Proteomes" id="UP000807370">
    <property type="component" value="Unassembled WGS sequence"/>
</dbReference>
<evidence type="ECO:0000313" key="8">
    <source>
        <dbReference type="EMBL" id="MBH5401443.1"/>
    </source>
</evidence>
<accession>A0ABS0PW37</accession>
<dbReference type="Pfam" id="PF01594">
    <property type="entry name" value="AI-2E_transport"/>
    <property type="match status" value="1"/>
</dbReference>
<dbReference type="PANTHER" id="PTHR21716">
    <property type="entry name" value="TRANSMEMBRANE PROTEIN"/>
    <property type="match status" value="1"/>
</dbReference>
<feature type="transmembrane region" description="Helical" evidence="7">
    <location>
        <begin position="265"/>
        <end position="288"/>
    </location>
</feature>
<feature type="transmembrane region" description="Helical" evidence="7">
    <location>
        <begin position="212"/>
        <end position="231"/>
    </location>
</feature>
<feature type="transmembrane region" description="Helical" evidence="7">
    <location>
        <begin position="308"/>
        <end position="341"/>
    </location>
</feature>
<dbReference type="PANTHER" id="PTHR21716:SF4">
    <property type="entry name" value="TRANSMEMBRANE PROTEIN 245"/>
    <property type="match status" value="1"/>
</dbReference>
<dbReference type="EMBL" id="JACCHP010000020">
    <property type="protein sequence ID" value="MBH5401443.1"/>
    <property type="molecule type" value="Genomic_DNA"/>
</dbReference>
<comment type="caution">
    <text evidence="8">The sequence shown here is derived from an EMBL/GenBank/DDBJ whole genome shotgun (WGS) entry which is preliminary data.</text>
</comment>
<feature type="transmembrane region" description="Helical" evidence="7">
    <location>
        <begin position="237"/>
        <end position="258"/>
    </location>
</feature>
<evidence type="ECO:0000256" key="4">
    <source>
        <dbReference type="ARBA" id="ARBA00022989"/>
    </source>
</evidence>
<comment type="subcellular location">
    <subcellularLocation>
        <location evidence="1">Membrane</location>
        <topology evidence="1">Multi-pass membrane protein</topology>
    </subcellularLocation>
</comment>
<keyword evidence="4 7" id="KW-1133">Transmembrane helix</keyword>
<gene>
    <name evidence="8" type="ORF">HZZ13_27190</name>
</gene>
<dbReference type="InterPro" id="IPR002549">
    <property type="entry name" value="AI-2E-like"/>
</dbReference>
<evidence type="ECO:0000313" key="9">
    <source>
        <dbReference type="Proteomes" id="UP000807370"/>
    </source>
</evidence>
<feature type="transmembrane region" description="Helical" evidence="7">
    <location>
        <begin position="155"/>
        <end position="174"/>
    </location>
</feature>
<comment type="similarity">
    <text evidence="2">Belongs to the autoinducer-2 exporter (AI-2E) (TC 2.A.86) family.</text>
</comment>
<keyword evidence="9" id="KW-1185">Reference proteome</keyword>
<feature type="transmembrane region" description="Helical" evidence="7">
    <location>
        <begin position="58"/>
        <end position="83"/>
    </location>
</feature>